<gene>
    <name evidence="4" type="ORF">SAMN05660293_00114</name>
</gene>
<dbReference type="AlphaFoldDB" id="A0A1T5B8A3"/>
<evidence type="ECO:0000256" key="2">
    <source>
        <dbReference type="ARBA" id="ARBA00023054"/>
    </source>
</evidence>
<evidence type="ECO:0000313" key="4">
    <source>
        <dbReference type="EMBL" id="SKB43456.1"/>
    </source>
</evidence>
<dbReference type="RefSeq" id="WP_082212741.1">
    <property type="nucleotide sequence ID" value="NZ_FUZA01000001.1"/>
</dbReference>
<dbReference type="STRING" id="651661.SAMN05660293_00114"/>
<dbReference type="Pfam" id="PF25990">
    <property type="entry name" value="Beta-barrel_YknX"/>
    <property type="match status" value="1"/>
</dbReference>
<proteinExistence type="predicted"/>
<dbReference type="InterPro" id="IPR058636">
    <property type="entry name" value="Beta-barrel_YknX"/>
</dbReference>
<organism evidence="4 5">
    <name type="scientific">Dyadobacter psychrophilus</name>
    <dbReference type="NCBI Taxonomy" id="651661"/>
    <lineage>
        <taxon>Bacteria</taxon>
        <taxon>Pseudomonadati</taxon>
        <taxon>Bacteroidota</taxon>
        <taxon>Cytophagia</taxon>
        <taxon>Cytophagales</taxon>
        <taxon>Spirosomataceae</taxon>
        <taxon>Dyadobacter</taxon>
    </lineage>
</organism>
<dbReference type="InterPro" id="IPR050465">
    <property type="entry name" value="UPF0194_transport"/>
</dbReference>
<dbReference type="Gene3D" id="2.40.50.100">
    <property type="match status" value="1"/>
</dbReference>
<evidence type="ECO:0000313" key="5">
    <source>
        <dbReference type="Proteomes" id="UP000190897"/>
    </source>
</evidence>
<protein>
    <submittedName>
        <fullName evidence="4">Multidrug efflux pump subunit AcrA (Membrane-fusion protein)</fullName>
    </submittedName>
</protein>
<dbReference type="GO" id="GO:0030313">
    <property type="term" value="C:cell envelope"/>
    <property type="evidence" value="ECO:0007669"/>
    <property type="project" value="UniProtKB-SubCell"/>
</dbReference>
<evidence type="ECO:0000256" key="1">
    <source>
        <dbReference type="ARBA" id="ARBA00004196"/>
    </source>
</evidence>
<keyword evidence="2" id="KW-0175">Coiled coil</keyword>
<dbReference type="PANTHER" id="PTHR32347">
    <property type="entry name" value="EFFLUX SYSTEM COMPONENT YKNX-RELATED"/>
    <property type="match status" value="1"/>
</dbReference>
<feature type="domain" description="YknX-like beta-barrel" evidence="3">
    <location>
        <begin position="238"/>
        <end position="282"/>
    </location>
</feature>
<dbReference type="EMBL" id="FUZA01000001">
    <property type="protein sequence ID" value="SKB43456.1"/>
    <property type="molecule type" value="Genomic_DNA"/>
</dbReference>
<keyword evidence="5" id="KW-1185">Reference proteome</keyword>
<accession>A0A1T5B8A3</accession>
<reference evidence="5" key="1">
    <citation type="submission" date="2017-02" db="EMBL/GenBank/DDBJ databases">
        <authorList>
            <person name="Varghese N."/>
            <person name="Submissions S."/>
        </authorList>
    </citation>
    <scope>NUCLEOTIDE SEQUENCE [LARGE SCALE GENOMIC DNA]</scope>
    <source>
        <strain evidence="5">DSM 22270</strain>
    </source>
</reference>
<dbReference type="PANTHER" id="PTHR32347:SF14">
    <property type="entry name" value="EFFLUX SYSTEM COMPONENT YKNX-RELATED"/>
    <property type="match status" value="1"/>
</dbReference>
<dbReference type="Gene3D" id="1.10.287.470">
    <property type="entry name" value="Helix hairpin bin"/>
    <property type="match status" value="1"/>
</dbReference>
<dbReference type="SUPFAM" id="SSF111369">
    <property type="entry name" value="HlyD-like secretion proteins"/>
    <property type="match status" value="1"/>
</dbReference>
<dbReference type="Proteomes" id="UP000190897">
    <property type="component" value="Unassembled WGS sequence"/>
</dbReference>
<dbReference type="Gene3D" id="2.40.30.170">
    <property type="match status" value="1"/>
</dbReference>
<evidence type="ECO:0000259" key="3">
    <source>
        <dbReference type="Pfam" id="PF25990"/>
    </source>
</evidence>
<name>A0A1T5B8A3_9BACT</name>
<sequence length="368" mass="41441">MYLNWSIPVIKLALFSAIVALMICCHRKPETTQPAMENIMESVYASGIIKGANQYRVYSTVNGLIDKVLVSEGELVRKGTPVMSLVGNVARLNAENAELAVAYASTTANTERLDELKNALSLAKLKLGNEQSLWSRQKNLWAQKIGTRNEFEQRELSYNNALNAYETAKLRYTETLKQLNFQEQQSRKNLQIAKTTAKEYIVTSQQDGQVYSILKKPGEMVTPQSAVAIIGAGDDFLIEMQIDEYDIIKVKTGQRIAITMDSYRGQVFEGEVGKIVPYMNEGSKSFTVEGHFLKKPETLYANLTCEANIIISQKPKTLTIPRDYLLDGGYVLVEHNKKRKVRTGLMDYERVEIVAGLQQNEHIFNPEP</sequence>
<dbReference type="Gene3D" id="2.40.420.20">
    <property type="match status" value="1"/>
</dbReference>
<comment type="subcellular location">
    <subcellularLocation>
        <location evidence="1">Cell envelope</location>
    </subcellularLocation>
</comment>